<comment type="caution">
    <text evidence="8">The sequence shown here is derived from an EMBL/GenBank/DDBJ whole genome shotgun (WGS) entry which is preliminary data.</text>
</comment>
<dbReference type="Gene3D" id="3.40.50.300">
    <property type="entry name" value="P-loop containing nucleotide triphosphate hydrolases"/>
    <property type="match status" value="1"/>
</dbReference>
<dbReference type="SUPFAM" id="SSF52540">
    <property type="entry name" value="P-loop containing nucleoside triphosphate hydrolases"/>
    <property type="match status" value="1"/>
</dbReference>
<evidence type="ECO:0000256" key="6">
    <source>
        <dbReference type="SAM" id="MobiDB-lite"/>
    </source>
</evidence>
<keyword evidence="3" id="KW-0648">Protein biosynthesis</keyword>
<dbReference type="GO" id="GO:0003924">
    <property type="term" value="F:GTPase activity"/>
    <property type="evidence" value="ECO:0007669"/>
    <property type="project" value="InterPro"/>
</dbReference>
<dbReference type="CDD" id="cd03713">
    <property type="entry name" value="EFG_mtEFG_C"/>
    <property type="match status" value="1"/>
</dbReference>
<evidence type="ECO:0000256" key="4">
    <source>
        <dbReference type="ARBA" id="ARBA00023128"/>
    </source>
</evidence>
<dbReference type="GO" id="GO:0005525">
    <property type="term" value="F:GTP binding"/>
    <property type="evidence" value="ECO:0007669"/>
    <property type="project" value="UniProtKB-KW"/>
</dbReference>
<dbReference type="PANTHER" id="PTHR43261:SF1">
    <property type="entry name" value="RIBOSOME-RELEASING FACTOR 2, MITOCHONDRIAL"/>
    <property type="match status" value="1"/>
</dbReference>
<dbReference type="NCBIfam" id="TIGR00231">
    <property type="entry name" value="small_GTP"/>
    <property type="match status" value="1"/>
</dbReference>
<dbReference type="PROSITE" id="PS00301">
    <property type="entry name" value="G_TR_1"/>
    <property type="match status" value="1"/>
</dbReference>
<keyword evidence="9" id="KW-1185">Reference proteome</keyword>
<dbReference type="SMART" id="SM00838">
    <property type="entry name" value="EFG_C"/>
    <property type="match status" value="1"/>
</dbReference>
<dbReference type="Pfam" id="PF14492">
    <property type="entry name" value="EFG_III"/>
    <property type="match status" value="1"/>
</dbReference>
<sequence>MYRLPQIPTALVRVDTLKKIWKNGTDGLCRSSPVATLLVRYNASSSDTVGETQESRQIHRLRHLRNVGVFAHVDAGKTTVTERMLALAGVVRRAGSVDDGDTVTDFLPAERERGITIQSAAIAFSWGWHNNGKGDDLQQNDNVRIQLIDTPGHVDFSVEVNRSVAVLDGAVLVLDAVKGVQPQTETVWRALKTPSINNHDRLQDPDFRRFSHDPLPCIAVINKMDKDGRNFANAISTIRQKLPGAFPLPIQLPLFSKRSENESPPDLVSCAVDSPDEQRETNGAFCGIVDLVHMRALVWPDRKEGSIDKSAPTVINLLQGESIGRDAEDCQVTEMAVASRSKLIESLAEMDVEMEELFLNDETPSNAQVRASLRRATLAHKVLPVLAAAALKGKGIEPILDAVADLLPSPLERKTPALNGESTTPVHNGHGKKEIKPNTSQITLGHPLHPSLLALAFKVVHMKGRGGSGDGRVVFARIYSGKLSERDTVQVISPPAPGDTLKIIRSERIGGMLELAGGRLEKIEDGVCKSGDVCAIVGFKTVVTGDTIRFAADKTSKSNNSKSQNTDEMYLAGVASPKPVMTVRLEAETASDQSRLSETLKLFCIEDPSLVVEETESSTLLSGLGELHIEVTLDRLFREHQLRVMVGPPLVAYHESVKEEIETSGGLLEYDRTIGGTRLQARVHLLLKPVSHEKSSSCVMLTTPSVTIGSKAREFLGMNADLSELLLLQKSDLARALVQGCLGALKRGALKASPLMNVICHIENVDAEGGLAALKRLPGALQAASANAVSVTLAQNQGSCTVLEPTMSIEISLPNAMVGDVLSDLTSRRGTVSDVVAGDSEQENSLVLGDVPLSGIIGYANTIRALTAGEGSFSAEYKGHSPC</sequence>
<dbReference type="PANTHER" id="PTHR43261">
    <property type="entry name" value="TRANSLATION ELONGATION FACTOR G-RELATED"/>
    <property type="match status" value="1"/>
</dbReference>
<dbReference type="SUPFAM" id="SSF50447">
    <property type="entry name" value="Translation proteins"/>
    <property type="match status" value="1"/>
</dbReference>
<dbReference type="FunFam" id="3.40.50.300:FF:000514">
    <property type="entry name" value="Ribosome-releasing factor 2, mitochondrial"/>
    <property type="match status" value="1"/>
</dbReference>
<evidence type="ECO:0000256" key="1">
    <source>
        <dbReference type="ARBA" id="ARBA00004229"/>
    </source>
</evidence>
<dbReference type="InterPro" id="IPR031157">
    <property type="entry name" value="G_TR_CS"/>
</dbReference>
<dbReference type="InterPro" id="IPR035649">
    <property type="entry name" value="EFG_V"/>
</dbReference>
<evidence type="ECO:0000256" key="2">
    <source>
        <dbReference type="ARBA" id="ARBA00022741"/>
    </source>
</evidence>
<dbReference type="Gene3D" id="3.30.70.240">
    <property type="match status" value="1"/>
</dbReference>
<dbReference type="InterPro" id="IPR000640">
    <property type="entry name" value="EFG_V-like"/>
</dbReference>
<dbReference type="FunFam" id="3.30.70.240:FF:000001">
    <property type="entry name" value="Elongation factor G"/>
    <property type="match status" value="1"/>
</dbReference>
<dbReference type="Gene3D" id="3.30.230.10">
    <property type="match status" value="1"/>
</dbReference>
<accession>A0AAD2FN36</accession>
<comment type="subcellular location">
    <subcellularLocation>
        <location evidence="1">Plastid</location>
        <location evidence="1">Chloroplast</location>
    </subcellularLocation>
</comment>
<dbReference type="GO" id="GO:0032790">
    <property type="term" value="P:ribosome disassembly"/>
    <property type="evidence" value="ECO:0007669"/>
    <property type="project" value="TreeGrafter"/>
</dbReference>
<dbReference type="InterPro" id="IPR027417">
    <property type="entry name" value="P-loop_NTPase"/>
</dbReference>
<dbReference type="Pfam" id="PF00009">
    <property type="entry name" value="GTP_EFTU"/>
    <property type="match status" value="1"/>
</dbReference>
<dbReference type="GO" id="GO:0032543">
    <property type="term" value="P:mitochondrial translation"/>
    <property type="evidence" value="ECO:0007669"/>
    <property type="project" value="TreeGrafter"/>
</dbReference>
<gene>
    <name evidence="8" type="ORF">CYCCA115_LOCUS10863</name>
</gene>
<feature type="region of interest" description="Disordered" evidence="6">
    <location>
        <begin position="414"/>
        <end position="433"/>
    </location>
</feature>
<dbReference type="InterPro" id="IPR014721">
    <property type="entry name" value="Ribsml_uS5_D2-typ_fold_subgr"/>
</dbReference>
<evidence type="ECO:0000313" key="8">
    <source>
        <dbReference type="EMBL" id="CAJ1946841.1"/>
    </source>
</evidence>
<dbReference type="PRINTS" id="PR00315">
    <property type="entry name" value="ELONGATNFCT"/>
</dbReference>
<evidence type="ECO:0000256" key="5">
    <source>
        <dbReference type="ARBA" id="ARBA00023134"/>
    </source>
</evidence>
<dbReference type="GO" id="GO:0005759">
    <property type="term" value="C:mitochondrial matrix"/>
    <property type="evidence" value="ECO:0007669"/>
    <property type="project" value="UniProtKB-ARBA"/>
</dbReference>
<dbReference type="GO" id="GO:0009507">
    <property type="term" value="C:chloroplast"/>
    <property type="evidence" value="ECO:0007669"/>
    <property type="project" value="UniProtKB-SubCell"/>
</dbReference>
<dbReference type="Gene3D" id="2.40.30.10">
    <property type="entry name" value="Translation factors"/>
    <property type="match status" value="1"/>
</dbReference>
<dbReference type="InterPro" id="IPR005225">
    <property type="entry name" value="Small_GTP-bd"/>
</dbReference>
<reference evidence="8" key="1">
    <citation type="submission" date="2023-08" db="EMBL/GenBank/DDBJ databases">
        <authorList>
            <person name="Audoor S."/>
            <person name="Bilcke G."/>
        </authorList>
    </citation>
    <scope>NUCLEOTIDE SEQUENCE</scope>
</reference>
<protein>
    <recommendedName>
        <fullName evidence="7">Tr-type G domain-containing protein</fullName>
    </recommendedName>
</protein>
<proteinExistence type="predicted"/>
<evidence type="ECO:0000313" key="9">
    <source>
        <dbReference type="Proteomes" id="UP001295423"/>
    </source>
</evidence>
<dbReference type="EMBL" id="CAKOGP040001715">
    <property type="protein sequence ID" value="CAJ1946841.1"/>
    <property type="molecule type" value="Genomic_DNA"/>
</dbReference>
<dbReference type="AlphaFoldDB" id="A0AAD2FN36"/>
<dbReference type="InterPro" id="IPR009000">
    <property type="entry name" value="Transl_B-barrel_sf"/>
</dbReference>
<dbReference type="Gene3D" id="3.30.70.870">
    <property type="entry name" value="Elongation Factor G (Translational Gtpase), domain 3"/>
    <property type="match status" value="1"/>
</dbReference>
<dbReference type="InterPro" id="IPR035647">
    <property type="entry name" value="EFG_III/V"/>
</dbReference>
<keyword evidence="5" id="KW-0342">GTP-binding</keyword>
<keyword evidence="2" id="KW-0547">Nucleotide-binding</keyword>
<name>A0AAD2FN36_9STRA</name>
<evidence type="ECO:0000259" key="7">
    <source>
        <dbReference type="PROSITE" id="PS51722"/>
    </source>
</evidence>
<keyword evidence="4" id="KW-0496">Mitochondrion</keyword>
<feature type="domain" description="Tr-type G" evidence="7">
    <location>
        <begin position="62"/>
        <end position="411"/>
    </location>
</feature>
<dbReference type="Pfam" id="PF00679">
    <property type="entry name" value="EFG_C"/>
    <property type="match status" value="1"/>
</dbReference>
<organism evidence="8 9">
    <name type="scientific">Cylindrotheca closterium</name>
    <dbReference type="NCBI Taxonomy" id="2856"/>
    <lineage>
        <taxon>Eukaryota</taxon>
        <taxon>Sar</taxon>
        <taxon>Stramenopiles</taxon>
        <taxon>Ochrophyta</taxon>
        <taxon>Bacillariophyta</taxon>
        <taxon>Bacillariophyceae</taxon>
        <taxon>Bacillariophycidae</taxon>
        <taxon>Bacillariales</taxon>
        <taxon>Bacillariaceae</taxon>
        <taxon>Cylindrotheca</taxon>
    </lineage>
</organism>
<evidence type="ECO:0000256" key="3">
    <source>
        <dbReference type="ARBA" id="ARBA00022917"/>
    </source>
</evidence>
<dbReference type="SUPFAM" id="SSF54980">
    <property type="entry name" value="EF-G C-terminal domain-like"/>
    <property type="match status" value="2"/>
</dbReference>
<dbReference type="PROSITE" id="PS51722">
    <property type="entry name" value="G_TR_2"/>
    <property type="match status" value="1"/>
</dbReference>
<dbReference type="Proteomes" id="UP001295423">
    <property type="component" value="Unassembled WGS sequence"/>
</dbReference>
<dbReference type="InterPro" id="IPR000795">
    <property type="entry name" value="T_Tr_GTP-bd_dom"/>
</dbReference>
<dbReference type="InterPro" id="IPR041095">
    <property type="entry name" value="EFG_II"/>
</dbReference>